<sequence length="421" mass="46086">MPLKIIIVGAGIAGLCAAVALSQAGHLVEIFEKSKFATGIGAAVSLGPNGIHVLRSFGFSFQRARARQLMMWESVDGITLKQFSALDMEHAQEEYGAPFMSIHRVDLHKELLRLALNDAEGKEMGAMLRLGSPVVGVNVEDGIIELEDSSKHQADLIVAADGLHSTLRSAVLKREAKPIPSGLSAFRFLIPTKTLEEDPAMTNLLKWKVPLSASILADPTDTLKERHAVWYECQGGEVQNFVGIHPTQEALNGTPSSSSAEVKDSMVQEFSHFHPDIVKIFRSAEDVKRWPLLIYDPMPSWEFGKVLLIGDSAHPMLPFGGQGANQAMEDGGALGYLLRGVEDATAIPARLAIFDRVRRNRASRTQTLSKVRAGREKEVEKETKKYIDNGDAAVPVTFPERIAHDSGFNVFGRCDEILRQA</sequence>
<keyword evidence="4" id="KW-0560">Oxidoreductase</keyword>
<dbReference type="GO" id="GO:0071949">
    <property type="term" value="F:FAD binding"/>
    <property type="evidence" value="ECO:0007669"/>
    <property type="project" value="InterPro"/>
</dbReference>
<reference evidence="7" key="1">
    <citation type="submission" date="2023-03" db="EMBL/GenBank/DDBJ databases">
        <title>Complete genome of Cladonia borealis.</title>
        <authorList>
            <person name="Park H."/>
        </authorList>
    </citation>
    <scope>NUCLEOTIDE SEQUENCE</scope>
    <source>
        <strain evidence="7">ANT050790</strain>
    </source>
</reference>
<dbReference type="InterPro" id="IPR036188">
    <property type="entry name" value="FAD/NAD-bd_sf"/>
</dbReference>
<keyword evidence="2" id="KW-0285">Flavoprotein</keyword>
<evidence type="ECO:0000259" key="6">
    <source>
        <dbReference type="Pfam" id="PF01494"/>
    </source>
</evidence>
<evidence type="ECO:0000313" key="8">
    <source>
        <dbReference type="Proteomes" id="UP001166286"/>
    </source>
</evidence>
<evidence type="ECO:0000256" key="4">
    <source>
        <dbReference type="ARBA" id="ARBA00023002"/>
    </source>
</evidence>
<name>A0AA39QUA3_9LECA</name>
<keyword evidence="5" id="KW-0503">Monooxygenase</keyword>
<dbReference type="AlphaFoldDB" id="A0AA39QUA3"/>
<dbReference type="Gene3D" id="3.50.50.60">
    <property type="entry name" value="FAD/NAD(P)-binding domain"/>
    <property type="match status" value="1"/>
</dbReference>
<evidence type="ECO:0000256" key="5">
    <source>
        <dbReference type="ARBA" id="ARBA00023033"/>
    </source>
</evidence>
<keyword evidence="3" id="KW-0274">FAD</keyword>
<feature type="domain" description="FAD-binding" evidence="6">
    <location>
        <begin position="4"/>
        <end position="365"/>
    </location>
</feature>
<dbReference type="InterPro" id="IPR002938">
    <property type="entry name" value="FAD-bd"/>
</dbReference>
<dbReference type="SUPFAM" id="SSF51905">
    <property type="entry name" value="FAD/NAD(P)-binding domain"/>
    <property type="match status" value="1"/>
</dbReference>
<accession>A0AA39QUA3</accession>
<evidence type="ECO:0000256" key="2">
    <source>
        <dbReference type="ARBA" id="ARBA00022630"/>
    </source>
</evidence>
<organism evidence="7 8">
    <name type="scientific">Cladonia borealis</name>
    <dbReference type="NCBI Taxonomy" id="184061"/>
    <lineage>
        <taxon>Eukaryota</taxon>
        <taxon>Fungi</taxon>
        <taxon>Dikarya</taxon>
        <taxon>Ascomycota</taxon>
        <taxon>Pezizomycotina</taxon>
        <taxon>Lecanoromycetes</taxon>
        <taxon>OSLEUM clade</taxon>
        <taxon>Lecanoromycetidae</taxon>
        <taxon>Lecanorales</taxon>
        <taxon>Lecanorineae</taxon>
        <taxon>Cladoniaceae</taxon>
        <taxon>Cladonia</taxon>
    </lineage>
</organism>
<dbReference type="GO" id="GO:0004497">
    <property type="term" value="F:monooxygenase activity"/>
    <property type="evidence" value="ECO:0007669"/>
    <property type="project" value="UniProtKB-KW"/>
</dbReference>
<gene>
    <name evidence="7" type="ORF">JMJ35_008740</name>
</gene>
<dbReference type="EMBL" id="JAFEKC020000020">
    <property type="protein sequence ID" value="KAK0508464.1"/>
    <property type="molecule type" value="Genomic_DNA"/>
</dbReference>
<dbReference type="PANTHER" id="PTHR13789:SF314">
    <property type="entry name" value="FAD-BINDING DOMAIN-CONTAINING PROTEIN"/>
    <property type="match status" value="1"/>
</dbReference>
<protein>
    <recommendedName>
        <fullName evidence="6">FAD-binding domain-containing protein</fullName>
    </recommendedName>
</protein>
<keyword evidence="8" id="KW-1185">Reference proteome</keyword>
<dbReference type="PRINTS" id="PR00420">
    <property type="entry name" value="RNGMNOXGNASE"/>
</dbReference>
<comment type="similarity">
    <text evidence="1">Belongs to the paxM FAD-dependent monooxygenase family.</text>
</comment>
<dbReference type="InterPro" id="IPR050493">
    <property type="entry name" value="FAD-dep_Monooxygenase_BioMet"/>
</dbReference>
<dbReference type="SUPFAM" id="SSF54373">
    <property type="entry name" value="FAD-linked reductases, C-terminal domain"/>
    <property type="match status" value="1"/>
</dbReference>
<dbReference type="Pfam" id="PF01494">
    <property type="entry name" value="FAD_binding_3"/>
    <property type="match status" value="1"/>
</dbReference>
<evidence type="ECO:0000313" key="7">
    <source>
        <dbReference type="EMBL" id="KAK0508464.1"/>
    </source>
</evidence>
<dbReference type="Proteomes" id="UP001166286">
    <property type="component" value="Unassembled WGS sequence"/>
</dbReference>
<dbReference type="PANTHER" id="PTHR13789">
    <property type="entry name" value="MONOOXYGENASE"/>
    <property type="match status" value="1"/>
</dbReference>
<evidence type="ECO:0000256" key="1">
    <source>
        <dbReference type="ARBA" id="ARBA00007992"/>
    </source>
</evidence>
<comment type="caution">
    <text evidence="7">The sequence shown here is derived from an EMBL/GenBank/DDBJ whole genome shotgun (WGS) entry which is preliminary data.</text>
</comment>
<proteinExistence type="inferred from homology"/>
<evidence type="ECO:0000256" key="3">
    <source>
        <dbReference type="ARBA" id="ARBA00022827"/>
    </source>
</evidence>